<evidence type="ECO:0000313" key="5">
    <source>
        <dbReference type="Proteomes" id="UP001500503"/>
    </source>
</evidence>
<dbReference type="Gene3D" id="1.10.357.10">
    <property type="entry name" value="Tetracycline Repressor, domain 2"/>
    <property type="match status" value="1"/>
</dbReference>
<evidence type="ECO:0000256" key="1">
    <source>
        <dbReference type="ARBA" id="ARBA00023125"/>
    </source>
</evidence>
<dbReference type="InterPro" id="IPR009057">
    <property type="entry name" value="Homeodomain-like_sf"/>
</dbReference>
<dbReference type="InterPro" id="IPR041490">
    <property type="entry name" value="KstR2_TetR_C"/>
</dbReference>
<feature type="DNA-binding region" description="H-T-H motif" evidence="2">
    <location>
        <begin position="28"/>
        <end position="47"/>
    </location>
</feature>
<dbReference type="SUPFAM" id="SSF46689">
    <property type="entry name" value="Homeodomain-like"/>
    <property type="match status" value="1"/>
</dbReference>
<gene>
    <name evidence="4" type="ORF">GCM10023191_055320</name>
</gene>
<dbReference type="PANTHER" id="PTHR30055">
    <property type="entry name" value="HTH-TYPE TRANSCRIPTIONAL REGULATOR RUTR"/>
    <property type="match status" value="1"/>
</dbReference>
<accession>A0ABP8QIH2</accession>
<dbReference type="PRINTS" id="PR00455">
    <property type="entry name" value="HTHTETR"/>
</dbReference>
<dbReference type="PROSITE" id="PS50977">
    <property type="entry name" value="HTH_TETR_2"/>
    <property type="match status" value="1"/>
</dbReference>
<protein>
    <submittedName>
        <fullName evidence="4">TetR/AcrR family transcriptional regulator</fullName>
    </submittedName>
</protein>
<dbReference type="InterPro" id="IPR001647">
    <property type="entry name" value="HTH_TetR"/>
</dbReference>
<feature type="domain" description="HTH tetR-type" evidence="3">
    <location>
        <begin position="5"/>
        <end position="65"/>
    </location>
</feature>
<evidence type="ECO:0000256" key="2">
    <source>
        <dbReference type="PROSITE-ProRule" id="PRU00335"/>
    </source>
</evidence>
<dbReference type="InterPro" id="IPR036271">
    <property type="entry name" value="Tet_transcr_reg_TetR-rel_C_sf"/>
</dbReference>
<dbReference type="SUPFAM" id="SSF48498">
    <property type="entry name" value="Tetracyclin repressor-like, C-terminal domain"/>
    <property type="match status" value="1"/>
</dbReference>
<evidence type="ECO:0000259" key="3">
    <source>
        <dbReference type="PROSITE" id="PS50977"/>
    </source>
</evidence>
<comment type="caution">
    <text evidence="4">The sequence shown here is derived from an EMBL/GenBank/DDBJ whole genome shotgun (WGS) entry which is preliminary data.</text>
</comment>
<dbReference type="Pfam" id="PF00440">
    <property type="entry name" value="TetR_N"/>
    <property type="match status" value="1"/>
</dbReference>
<dbReference type="EMBL" id="BAABHF010000029">
    <property type="protein sequence ID" value="GAA4502997.1"/>
    <property type="molecule type" value="Genomic_DNA"/>
</dbReference>
<evidence type="ECO:0000313" key="4">
    <source>
        <dbReference type="EMBL" id="GAA4502997.1"/>
    </source>
</evidence>
<proteinExistence type="predicted"/>
<keyword evidence="5" id="KW-1185">Reference proteome</keyword>
<dbReference type="Pfam" id="PF17932">
    <property type="entry name" value="TetR_C_24"/>
    <property type="match status" value="1"/>
</dbReference>
<sequence>MSRPPQPDGRVRAAAVALFAAKGFHGTGIRELADAAGLSSATLYHYMGTKEDLLVDIMQTSLDRLLTAAGQVLTESPSPVAAMNGLVQTHVVAHALRRSETLVVDTELRALSPERRRPIVALRDEYEDLWESVIEKGQAAGTFQVPDPSVARLALLQMCSGVANWYTSGGRHALAEVAETHAHLSLAMLGAAPDPGLPPAGHYIRLVTGVWGDDATAG</sequence>
<organism evidence="4 5">
    <name type="scientific">Actinoallomurus oryzae</name>
    <dbReference type="NCBI Taxonomy" id="502180"/>
    <lineage>
        <taxon>Bacteria</taxon>
        <taxon>Bacillati</taxon>
        <taxon>Actinomycetota</taxon>
        <taxon>Actinomycetes</taxon>
        <taxon>Streptosporangiales</taxon>
        <taxon>Thermomonosporaceae</taxon>
        <taxon>Actinoallomurus</taxon>
    </lineage>
</organism>
<dbReference type="InterPro" id="IPR050109">
    <property type="entry name" value="HTH-type_TetR-like_transc_reg"/>
</dbReference>
<dbReference type="RefSeq" id="WP_345468831.1">
    <property type="nucleotide sequence ID" value="NZ_BAABHF010000029.1"/>
</dbReference>
<reference evidence="5" key="1">
    <citation type="journal article" date="2019" name="Int. J. Syst. Evol. Microbiol.">
        <title>The Global Catalogue of Microorganisms (GCM) 10K type strain sequencing project: providing services to taxonomists for standard genome sequencing and annotation.</title>
        <authorList>
            <consortium name="The Broad Institute Genomics Platform"/>
            <consortium name="The Broad Institute Genome Sequencing Center for Infectious Disease"/>
            <person name="Wu L."/>
            <person name="Ma J."/>
        </authorList>
    </citation>
    <scope>NUCLEOTIDE SEQUENCE [LARGE SCALE GENOMIC DNA]</scope>
    <source>
        <strain evidence="5">JCM 17933</strain>
    </source>
</reference>
<name>A0ABP8QIH2_9ACTN</name>
<dbReference type="PANTHER" id="PTHR30055:SF200">
    <property type="entry name" value="HTH-TYPE TRANSCRIPTIONAL REPRESSOR BDCR"/>
    <property type="match status" value="1"/>
</dbReference>
<dbReference type="Proteomes" id="UP001500503">
    <property type="component" value="Unassembled WGS sequence"/>
</dbReference>
<keyword evidence="1 2" id="KW-0238">DNA-binding</keyword>